<gene>
    <name evidence="1" type="ordered locus">TREAZ_0228</name>
</gene>
<proteinExistence type="predicted"/>
<dbReference type="EMBL" id="CP001841">
    <property type="protein sequence ID" value="AEF80513.1"/>
    <property type="molecule type" value="Genomic_DNA"/>
</dbReference>
<evidence type="ECO:0000313" key="1">
    <source>
        <dbReference type="EMBL" id="AEF80513.1"/>
    </source>
</evidence>
<name>F5YE99_LEAAZ</name>
<accession>F5YE99</accession>
<dbReference type="PROSITE" id="PS51257">
    <property type="entry name" value="PROKAR_LIPOPROTEIN"/>
    <property type="match status" value="1"/>
</dbReference>
<dbReference type="Proteomes" id="UP000009222">
    <property type="component" value="Chromosome"/>
</dbReference>
<reference evidence="1 2" key="2">
    <citation type="journal article" date="2011" name="ISME J.">
        <title>RNA-seq reveals cooperative metabolic interactions between two termite-gut spirochete species in co-culture.</title>
        <authorList>
            <person name="Rosenthal A.Z."/>
            <person name="Matson E.G."/>
            <person name="Eldar A."/>
            <person name="Leadbetter J.R."/>
        </authorList>
    </citation>
    <scope>NUCLEOTIDE SEQUENCE [LARGE SCALE GENOMIC DNA]</scope>
    <source>
        <strain evidence="2">ATCC BAA-888 / DSM 13862 / ZAS-9</strain>
    </source>
</reference>
<dbReference type="KEGG" id="taz:TREAZ_0228"/>
<dbReference type="STRING" id="545695.TREAZ_0228"/>
<keyword evidence="1" id="KW-0449">Lipoprotein</keyword>
<dbReference type="InParanoid" id="F5YE99"/>
<evidence type="ECO:0000313" key="2">
    <source>
        <dbReference type="Proteomes" id="UP000009222"/>
    </source>
</evidence>
<protein>
    <submittedName>
        <fullName evidence="1">Putative lipoprotein</fullName>
    </submittedName>
</protein>
<dbReference type="AlphaFoldDB" id="F5YE99"/>
<dbReference type="HOGENOM" id="CLU_525741_0_0_12"/>
<sequence length="518" mass="57224">MKKQAAGLALLFSMLFFAVSCGIFFGIEKPEARNEGNLTINLSNTLGRSLFNPPNHGTDIVYPQTTGVIITVSKNGAVVREYRPVGKKIKDTYNIAAPQGDGYTVKVDIPVFHSRVYGELANPEYEFFPFARTFTGVAENVSIGPNGSPFIEVSFTLSETMIMAPYAAPNNSGGYHLVFGIADDLVDAEWFDGANTIESFAMDVYHDFDFDPYGRLFTHYDGGSPVFDHTLRRLGGFADIPGVGVEPLVYAQTMDTTSYDDMRNGALTFDAYTGRLYFTSGAGISYIDTESPNAVPHQFDILNMPENYSLSKRINALAADPETGDLYTVLRDRKYDNGTQEFLDHWNIARVTSEGRVDGSPVPLDNFIFGNLRDLSTIDSIKLKVLNNDLWVLYGDYGVLEDPGFSGVSIIPLARFSSADVFIEKQTLDAYCPWGILGWKEDTLYVLAFNWFRPDPDDDVYSNDVYILEIKKGASVIAFRPSGLLPGSAQLINDPLPSPAQSGYWEGVLKSVKEADDD</sequence>
<reference evidence="2" key="1">
    <citation type="submission" date="2009-12" db="EMBL/GenBank/DDBJ databases">
        <title>Complete sequence of Treponema azotonutricium strain ZAS-9.</title>
        <authorList>
            <person name="Tetu S.G."/>
            <person name="Matson E."/>
            <person name="Ren Q."/>
            <person name="Seshadri R."/>
            <person name="Elbourne L."/>
            <person name="Hassan K.A."/>
            <person name="Durkin A."/>
            <person name="Radune D."/>
            <person name="Mohamoud Y."/>
            <person name="Shay R."/>
            <person name="Jin S."/>
            <person name="Zhang X."/>
            <person name="Lucey K."/>
            <person name="Ballor N.R."/>
            <person name="Ottesen E."/>
            <person name="Rosenthal R."/>
            <person name="Allen A."/>
            <person name="Leadbetter J.R."/>
            <person name="Paulsen I.T."/>
        </authorList>
    </citation>
    <scope>NUCLEOTIDE SEQUENCE [LARGE SCALE GENOMIC DNA]</scope>
    <source>
        <strain evidence="2">ATCC BAA-888 / DSM 13862 / ZAS-9</strain>
    </source>
</reference>
<organism evidence="1 2">
    <name type="scientific">Leadbettera azotonutricia (strain ATCC BAA-888 / DSM 13862 / ZAS-9)</name>
    <name type="common">Treponema azotonutricium</name>
    <dbReference type="NCBI Taxonomy" id="545695"/>
    <lineage>
        <taxon>Bacteria</taxon>
        <taxon>Pseudomonadati</taxon>
        <taxon>Spirochaetota</taxon>
        <taxon>Spirochaetia</taxon>
        <taxon>Spirochaetales</taxon>
        <taxon>Breznakiellaceae</taxon>
        <taxon>Leadbettera</taxon>
    </lineage>
</organism>
<keyword evidence="2" id="KW-1185">Reference proteome</keyword>